<dbReference type="Proteomes" id="UP000485058">
    <property type="component" value="Unassembled WGS sequence"/>
</dbReference>
<organism evidence="1 2">
    <name type="scientific">Haematococcus lacustris</name>
    <name type="common">Green alga</name>
    <name type="synonym">Haematococcus pluvialis</name>
    <dbReference type="NCBI Taxonomy" id="44745"/>
    <lineage>
        <taxon>Eukaryota</taxon>
        <taxon>Viridiplantae</taxon>
        <taxon>Chlorophyta</taxon>
        <taxon>core chlorophytes</taxon>
        <taxon>Chlorophyceae</taxon>
        <taxon>CS clade</taxon>
        <taxon>Chlamydomonadales</taxon>
        <taxon>Haematococcaceae</taxon>
        <taxon>Haematococcus</taxon>
    </lineage>
</organism>
<reference evidence="1 2" key="1">
    <citation type="submission" date="2020-02" db="EMBL/GenBank/DDBJ databases">
        <title>Draft genome sequence of Haematococcus lacustris strain NIES-144.</title>
        <authorList>
            <person name="Morimoto D."/>
            <person name="Nakagawa S."/>
            <person name="Yoshida T."/>
            <person name="Sawayama S."/>
        </authorList>
    </citation>
    <scope>NUCLEOTIDE SEQUENCE [LARGE SCALE GENOMIC DNA]</scope>
    <source>
        <strain evidence="1 2">NIES-144</strain>
    </source>
</reference>
<dbReference type="PANTHER" id="PTHR37204">
    <property type="entry name" value="TRANSMEMBRANE PROTEIN"/>
    <property type="match status" value="1"/>
</dbReference>
<comment type="caution">
    <text evidence="1">The sequence shown here is derived from an EMBL/GenBank/DDBJ whole genome shotgun (WGS) entry which is preliminary data.</text>
</comment>
<evidence type="ECO:0000313" key="2">
    <source>
        <dbReference type="Proteomes" id="UP000485058"/>
    </source>
</evidence>
<accession>A0A699Z9U9</accession>
<proteinExistence type="predicted"/>
<name>A0A699Z9U9_HAELA</name>
<dbReference type="EMBL" id="BLLF01001457">
    <property type="protein sequence ID" value="GFH19403.1"/>
    <property type="molecule type" value="Genomic_DNA"/>
</dbReference>
<gene>
    <name evidence="1" type="ORF">HaLaN_16345</name>
</gene>
<keyword evidence="2" id="KW-1185">Reference proteome</keyword>
<dbReference type="PANTHER" id="PTHR37204:SF1">
    <property type="entry name" value="TRANSMEMBRANE PROTEIN"/>
    <property type="match status" value="1"/>
</dbReference>
<sequence>MAACVAAAQQPLLQLDRVVLARTGTLLMTWRDETGAVTGLRQALRRTFPGACAKQANIIHTSLLRILGPAQLPRETIAAIVALCDKLTAKLAHHTQLAPSALWFIDETEFSTVVGDKQLLRVPA</sequence>
<dbReference type="AlphaFoldDB" id="A0A699Z9U9"/>
<protein>
    <submittedName>
        <fullName evidence="1">Uncharacterized protein</fullName>
    </submittedName>
</protein>
<evidence type="ECO:0000313" key="1">
    <source>
        <dbReference type="EMBL" id="GFH19403.1"/>
    </source>
</evidence>